<dbReference type="SUPFAM" id="SSF103647">
    <property type="entry name" value="TSP type-3 repeat"/>
    <property type="match status" value="1"/>
</dbReference>
<evidence type="ECO:0000259" key="1">
    <source>
        <dbReference type="Pfam" id="PF07752"/>
    </source>
</evidence>
<gene>
    <name evidence="2" type="ORF">EMLJLAPB_01071</name>
</gene>
<dbReference type="NCBIfam" id="TIGR01567">
    <property type="entry name" value="S_layer_rel_Mac"/>
    <property type="match status" value="2"/>
</dbReference>
<sequence length="683" mass="75406">MNKKIITTTTIAGILLLLLAVMPASAAIYATSVEIRGTLYNDSVGERTTYWDANNFAGFWYDLKGNLKSEELNITNTGVISGCYRTIDEGDLVYTTTRQLTNYKVYSEESKFVKDGLDSTGSVTDNGTHYAVVGWQAEKYIALKGDAKKLVKLVLEQGTSNTDKKTLTIGETWDIGDGWTLMAQSIDANSTPRHAHFVLSKDGVELADEVVETRNVFVYRKDIAGKNDAPLFVTYIDSVFAGPTSDMVQLKYTWAVSTDVSGIKNGDIYGVMEVTDVANDHITLKNKDTPITLDLDSTQDIMGGMKFKVADSYTLRFYPMVTCTRQGTYEVRGTLYNDAVGERTTYWDASNFAGFWYDLKNNLRSETLTITDAGVIAGTSRTIDEGDLAYTTVRQFKRYKVNSNEGKFVTDGINLTYGNGGTHYAVVGWQAEKYIALKGDAKKLVKLVLEQGSTDTKTMTIGETWDIGDGWTLTAQSIDAKATPIQAWLVLSKDGVKFKDKVISEGEVFTYRKDIAGKNDAPIFVTYVESVFAGATGMVQLKYTWAVSTDVLEIKSGDTFGVMEVKCACMDYITLKNEDTVTLDLDSTVDVMDELKFKVADSDTLRFYPFVECVIGEEPEPKPPYTDTDGDGVPDSWDLDNSTPAGYWTDSRGRGQMFGDMNGDGKYSSVDALIILQYAVGKI</sequence>
<evidence type="ECO:0000313" key="3">
    <source>
        <dbReference type="Proteomes" id="UP000634805"/>
    </source>
</evidence>
<organism evidence="2 3">
    <name type="scientific">Candidatus Argoarchaeum ethanivorans</name>
    <dbReference type="NCBI Taxonomy" id="2608793"/>
    <lineage>
        <taxon>Archaea</taxon>
        <taxon>Methanobacteriati</taxon>
        <taxon>Methanobacteriota</taxon>
        <taxon>Stenosarchaea group</taxon>
        <taxon>Methanomicrobia</taxon>
        <taxon>Methanosarcinales</taxon>
        <taxon>Methanosarcinales incertae sedis</taxon>
        <taxon>GOM Arc I cluster</taxon>
        <taxon>Candidatus Argoarchaeum</taxon>
    </lineage>
</organism>
<dbReference type="Proteomes" id="UP000634805">
    <property type="component" value="Unassembled WGS sequence"/>
</dbReference>
<feature type="domain" description="S-layer family duplication" evidence="1">
    <location>
        <begin position="47"/>
        <end position="311"/>
    </location>
</feature>
<comment type="caution">
    <text evidence="2">The sequence shown here is derived from an EMBL/GenBank/DDBJ whole genome shotgun (WGS) entry which is preliminary data.</text>
</comment>
<dbReference type="InterPro" id="IPR006457">
    <property type="entry name" value="S_layer-rel_Mac"/>
</dbReference>
<accession>A0A811TJH1</accession>
<protein>
    <submittedName>
        <fullName evidence="2">S-layer protein</fullName>
    </submittedName>
</protein>
<dbReference type="AlphaFoldDB" id="A0A811TJH1"/>
<dbReference type="InterPro" id="IPR028974">
    <property type="entry name" value="TSP_type-3_rpt"/>
</dbReference>
<feature type="domain" description="S-layer family duplication" evidence="1">
    <location>
        <begin position="343"/>
        <end position="601"/>
    </location>
</feature>
<dbReference type="Gene3D" id="2.60.98.40">
    <property type="match status" value="2"/>
</dbReference>
<proteinExistence type="predicted"/>
<dbReference type="Pfam" id="PF07752">
    <property type="entry name" value="S-layer"/>
    <property type="match status" value="2"/>
</dbReference>
<dbReference type="GO" id="GO:0005509">
    <property type="term" value="F:calcium ion binding"/>
    <property type="evidence" value="ECO:0007669"/>
    <property type="project" value="InterPro"/>
</dbReference>
<reference evidence="2" key="1">
    <citation type="submission" date="2020-10" db="EMBL/GenBank/DDBJ databases">
        <authorList>
            <person name="Hahn C.J."/>
            <person name="Laso-Perez R."/>
            <person name="Vulcano F."/>
            <person name="Vaziourakis K.-M."/>
            <person name="Stokke R."/>
            <person name="Steen I.H."/>
            <person name="Teske A."/>
            <person name="Boetius A."/>
            <person name="Liebeke M."/>
            <person name="Amann R."/>
            <person name="Knittel K."/>
        </authorList>
    </citation>
    <scope>NUCLEOTIDE SEQUENCE</scope>
    <source>
        <strain evidence="2">Gfbio:e3339647-f889-4370-9287-4fb5cb688e4c:AG392D22_GoMArc1</strain>
    </source>
</reference>
<dbReference type="EMBL" id="CAJHIS010000042">
    <property type="protein sequence ID" value="CAD6494986.1"/>
    <property type="molecule type" value="Genomic_DNA"/>
</dbReference>
<name>A0A811TJH1_9EURY</name>
<dbReference type="Gene3D" id="2.60.40.4190">
    <property type="match status" value="2"/>
</dbReference>
<evidence type="ECO:0000313" key="2">
    <source>
        <dbReference type="EMBL" id="CAD6494986.1"/>
    </source>
</evidence>